<name>A0ABT0LAQ2_9GAMM</name>
<protein>
    <submittedName>
        <fullName evidence="1">Uncharacterized protein</fullName>
    </submittedName>
</protein>
<comment type="caution">
    <text evidence="1">The sequence shown here is derived from an EMBL/GenBank/DDBJ whole genome shotgun (WGS) entry which is preliminary data.</text>
</comment>
<dbReference type="RefSeq" id="WP_248940032.1">
    <property type="nucleotide sequence ID" value="NZ_JAKIKS010000030.1"/>
</dbReference>
<dbReference type="Proteomes" id="UP001203423">
    <property type="component" value="Unassembled WGS sequence"/>
</dbReference>
<dbReference type="EMBL" id="JAKIKS010000030">
    <property type="protein sequence ID" value="MCL1124754.1"/>
    <property type="molecule type" value="Genomic_DNA"/>
</dbReference>
<reference evidence="1 2" key="1">
    <citation type="submission" date="2022-01" db="EMBL/GenBank/DDBJ databases">
        <title>Whole genome-based taxonomy of the Shewanellaceae.</title>
        <authorList>
            <person name="Martin-Rodriguez A.J."/>
        </authorList>
    </citation>
    <scope>NUCLEOTIDE SEQUENCE [LARGE SCALE GENOMIC DNA]</scope>
    <source>
        <strain evidence="1 2">DSM 17177</strain>
    </source>
</reference>
<evidence type="ECO:0000313" key="2">
    <source>
        <dbReference type="Proteomes" id="UP001203423"/>
    </source>
</evidence>
<keyword evidence="2" id="KW-1185">Reference proteome</keyword>
<evidence type="ECO:0000313" key="1">
    <source>
        <dbReference type="EMBL" id="MCL1124754.1"/>
    </source>
</evidence>
<sequence>MAVVYTVAIVFNLDVVIGSILEWYELVSQFRLAIEVLSEEDVDCLLQFEAAEALTDFPIGSCGVVSNLLAYYLSQLGFDAKVVSASLGVEIFYSIKTFLG</sequence>
<proteinExistence type="predicted"/>
<gene>
    <name evidence="1" type="ORF">L2764_09790</name>
</gene>
<organism evidence="1 2">
    <name type="scientific">Shewanella surugensis</name>
    <dbReference type="NCBI Taxonomy" id="212020"/>
    <lineage>
        <taxon>Bacteria</taxon>
        <taxon>Pseudomonadati</taxon>
        <taxon>Pseudomonadota</taxon>
        <taxon>Gammaproteobacteria</taxon>
        <taxon>Alteromonadales</taxon>
        <taxon>Shewanellaceae</taxon>
        <taxon>Shewanella</taxon>
    </lineage>
</organism>
<accession>A0ABT0LAQ2</accession>